<proteinExistence type="inferred from homology"/>
<evidence type="ECO:0000256" key="5">
    <source>
        <dbReference type="ARBA" id="ARBA00022825"/>
    </source>
</evidence>
<dbReference type="InterPro" id="IPR027478">
    <property type="entry name" value="LdcA_N"/>
</dbReference>
<reference evidence="8" key="1">
    <citation type="submission" date="2022-04" db="EMBL/GenBank/DDBJ databases">
        <title>Halobacillus sp. isolated from saltern.</title>
        <authorList>
            <person name="Won M."/>
            <person name="Lee C.-M."/>
            <person name="Woen H.-Y."/>
            <person name="Kwon S.-W."/>
        </authorList>
    </citation>
    <scope>NUCLEOTIDE SEQUENCE</scope>
    <source>
        <strain evidence="8">SSHM10-5</strain>
    </source>
</reference>
<dbReference type="InterPro" id="IPR040449">
    <property type="entry name" value="Peptidase_S66_N"/>
</dbReference>
<dbReference type="Proteomes" id="UP000830326">
    <property type="component" value="Chromosome"/>
</dbReference>
<dbReference type="InterPro" id="IPR027461">
    <property type="entry name" value="Carboxypeptidase_A_C_sf"/>
</dbReference>
<dbReference type="Pfam" id="PF17676">
    <property type="entry name" value="Peptidase_S66C"/>
    <property type="match status" value="1"/>
</dbReference>
<protein>
    <submittedName>
        <fullName evidence="8">LD-carboxypeptidase</fullName>
    </submittedName>
</protein>
<keyword evidence="5" id="KW-0720">Serine protease</keyword>
<dbReference type="CDD" id="cd07025">
    <property type="entry name" value="Peptidase_S66"/>
    <property type="match status" value="1"/>
</dbReference>
<dbReference type="SUPFAM" id="SSF52317">
    <property type="entry name" value="Class I glutamine amidotransferase-like"/>
    <property type="match status" value="1"/>
</dbReference>
<evidence type="ECO:0000313" key="9">
    <source>
        <dbReference type="Proteomes" id="UP000830326"/>
    </source>
</evidence>
<dbReference type="Gene3D" id="3.50.30.60">
    <property type="entry name" value="LD-carboxypeptidase A C-terminal domain-like"/>
    <property type="match status" value="1"/>
</dbReference>
<dbReference type="Pfam" id="PF02016">
    <property type="entry name" value="Peptidase_S66"/>
    <property type="match status" value="1"/>
</dbReference>
<evidence type="ECO:0000313" key="8">
    <source>
        <dbReference type="EMBL" id="UOR13313.1"/>
    </source>
</evidence>
<dbReference type="PANTHER" id="PTHR30237">
    <property type="entry name" value="MURAMOYLTETRAPEPTIDE CARBOXYPEPTIDASE"/>
    <property type="match status" value="1"/>
</dbReference>
<feature type="domain" description="LD-carboxypeptidase C-terminal" evidence="7">
    <location>
        <begin position="176"/>
        <end position="288"/>
    </location>
</feature>
<dbReference type="InterPro" id="IPR040921">
    <property type="entry name" value="Peptidase_S66C"/>
</dbReference>
<sequence length="302" mass="32791">MIKPFALQEGDRVAVIAPAGPPDKKQLIQGKRVFEKMGLDVVIGRHVFDVEEDLVAVDQKRLADLHEAFCDPAVRGIFCAGGGFGTARIAPMIDYAKIQRNPKIFWGYSNITYLLNAIQIFSDLVTFHGPMVASDLNDEQRTVGTESSFLPLFTGESLAYDSRKSPLITLAHGTGEGRLVGGNLTLLTNGLGTPYQVNTNGAILLIEDVAEPAFRIDTMLTHLNQAGVFDAVEGVVIGNFQVEPDEYAKIKKVLQDFFVCAPFPVVENFHIGHCQPNFGVPLGVKAKLTASPPRLVIDSGVI</sequence>
<dbReference type="RefSeq" id="WP_245034908.1">
    <property type="nucleotide sequence ID" value="NZ_CP095075.1"/>
</dbReference>
<dbReference type="InterPro" id="IPR003507">
    <property type="entry name" value="S66_fam"/>
</dbReference>
<dbReference type="PIRSF" id="PIRSF028757">
    <property type="entry name" value="LD-carboxypeptidase"/>
    <property type="match status" value="1"/>
</dbReference>
<organism evidence="8 9">
    <name type="scientific">Halobacillus amylolyticus</name>
    <dbReference type="NCBI Taxonomy" id="2932259"/>
    <lineage>
        <taxon>Bacteria</taxon>
        <taxon>Bacillati</taxon>
        <taxon>Bacillota</taxon>
        <taxon>Bacilli</taxon>
        <taxon>Bacillales</taxon>
        <taxon>Bacillaceae</taxon>
        <taxon>Halobacillus</taxon>
    </lineage>
</organism>
<evidence type="ECO:0000256" key="1">
    <source>
        <dbReference type="ARBA" id="ARBA00010233"/>
    </source>
</evidence>
<name>A0ABY4HEK4_9BACI</name>
<evidence type="ECO:0000256" key="3">
    <source>
        <dbReference type="ARBA" id="ARBA00022670"/>
    </source>
</evidence>
<dbReference type="EMBL" id="CP095075">
    <property type="protein sequence ID" value="UOR13313.1"/>
    <property type="molecule type" value="Genomic_DNA"/>
</dbReference>
<keyword evidence="9" id="KW-1185">Reference proteome</keyword>
<keyword evidence="2" id="KW-0121">Carboxypeptidase</keyword>
<gene>
    <name evidence="8" type="ORF">MUO15_07470</name>
</gene>
<evidence type="ECO:0000256" key="4">
    <source>
        <dbReference type="ARBA" id="ARBA00022801"/>
    </source>
</evidence>
<evidence type="ECO:0000259" key="7">
    <source>
        <dbReference type="Pfam" id="PF17676"/>
    </source>
</evidence>
<comment type="similarity">
    <text evidence="1">Belongs to the peptidase S66 family.</text>
</comment>
<accession>A0ABY4HEK4</accession>
<feature type="domain" description="LD-carboxypeptidase N-terminal" evidence="6">
    <location>
        <begin position="13"/>
        <end position="129"/>
    </location>
</feature>
<evidence type="ECO:0000256" key="2">
    <source>
        <dbReference type="ARBA" id="ARBA00022645"/>
    </source>
</evidence>
<keyword evidence="4" id="KW-0378">Hydrolase</keyword>
<dbReference type="Gene3D" id="3.40.50.10740">
    <property type="entry name" value="Class I glutamine amidotransferase-like"/>
    <property type="match status" value="1"/>
</dbReference>
<evidence type="ECO:0000259" key="6">
    <source>
        <dbReference type="Pfam" id="PF02016"/>
    </source>
</evidence>
<dbReference type="InterPro" id="IPR029062">
    <property type="entry name" value="Class_I_gatase-like"/>
</dbReference>
<keyword evidence="3" id="KW-0645">Protease</keyword>
<dbReference type="SUPFAM" id="SSF141986">
    <property type="entry name" value="LD-carboxypeptidase A C-terminal domain-like"/>
    <property type="match status" value="1"/>
</dbReference>
<dbReference type="PANTHER" id="PTHR30237:SF2">
    <property type="entry name" value="MUREIN TETRAPEPTIDE CARBOXYPEPTIDASE"/>
    <property type="match status" value="1"/>
</dbReference>